<dbReference type="PANTHER" id="PTHR17985:SF8">
    <property type="entry name" value="TRANSPORT AND GOLGI ORGANIZATION PROTEIN 2 HOMOLOG"/>
    <property type="match status" value="1"/>
</dbReference>
<evidence type="ECO:0008006" key="3">
    <source>
        <dbReference type="Google" id="ProtNLM"/>
    </source>
</evidence>
<gene>
    <name evidence="1" type="ORF">MCHLO_15824</name>
</gene>
<protein>
    <recommendedName>
        <fullName evidence="3">DUF833-domain-containing protein</fullName>
    </recommendedName>
</protein>
<dbReference type="Proteomes" id="UP000815677">
    <property type="component" value="Unassembled WGS sequence"/>
</dbReference>
<proteinExistence type="predicted"/>
<organism evidence="1 2">
    <name type="scientific">Mycena chlorophos</name>
    <name type="common">Agaric fungus</name>
    <name type="synonym">Agaricus chlorophos</name>
    <dbReference type="NCBI Taxonomy" id="658473"/>
    <lineage>
        <taxon>Eukaryota</taxon>
        <taxon>Fungi</taxon>
        <taxon>Dikarya</taxon>
        <taxon>Basidiomycota</taxon>
        <taxon>Agaricomycotina</taxon>
        <taxon>Agaricomycetes</taxon>
        <taxon>Agaricomycetidae</taxon>
        <taxon>Agaricales</taxon>
        <taxon>Marasmiineae</taxon>
        <taxon>Mycenaceae</taxon>
        <taxon>Mycena</taxon>
    </lineage>
</organism>
<keyword evidence="2" id="KW-1185">Reference proteome</keyword>
<dbReference type="EMBL" id="DF849881">
    <property type="protein sequence ID" value="GAT59551.1"/>
    <property type="molecule type" value="Genomic_DNA"/>
</dbReference>
<evidence type="ECO:0000313" key="1">
    <source>
        <dbReference type="EMBL" id="GAT59551.1"/>
    </source>
</evidence>
<sequence length="324" mass="34866">MCVGFWTLDDPEYALILCANRDEFLSRPATAAAFHHAFSPNPNTSPTSGAIRVLSGLDAEAGGTWLGVAPSTGRIALLTNITEPAPVPMPPRSRGELGALFLAQKSSSADFGLGLDELYPKDGKYAGFNMLLLQANERSEEIEFTPNGAALVSNGGAHGPIAHRVLRDDERALGGLSNGIQVTNTAGESWLKVATGREKFRATIDAFRGRQELDLAHEKDLALASSLFALLRTPPAQPPTKREELRNAICVPPLPIAVGRYKGYYATRTATVVLIRRKGGDGLFAERDVWGLDQKEGEEAGVSLRDGEDGQRVLRFRVGEGDCQ</sequence>
<reference evidence="1" key="1">
    <citation type="submission" date="2014-09" db="EMBL/GenBank/DDBJ databases">
        <title>Genome sequence of the luminous mushroom Mycena chlorophos for searching fungal bioluminescence genes.</title>
        <authorList>
            <person name="Tanaka Y."/>
            <person name="Kasuga D."/>
            <person name="Oba Y."/>
            <person name="Hase S."/>
            <person name="Sato K."/>
            <person name="Oba Y."/>
            <person name="Sakakibara Y."/>
        </authorList>
    </citation>
    <scope>NUCLEOTIDE SEQUENCE</scope>
</reference>
<accession>A0ABQ0M8D2</accession>
<evidence type="ECO:0000313" key="2">
    <source>
        <dbReference type="Proteomes" id="UP000815677"/>
    </source>
</evidence>
<name>A0ABQ0M8D2_MYCCL</name>
<dbReference type="PANTHER" id="PTHR17985">
    <property type="entry name" value="SER/THR-RICH PROTEIN T10 IN DGCR REGION"/>
    <property type="match status" value="1"/>
</dbReference>
<dbReference type="InterPro" id="IPR008551">
    <property type="entry name" value="TANGO2"/>
</dbReference>
<dbReference type="Pfam" id="PF05742">
    <property type="entry name" value="TANGO2"/>
    <property type="match status" value="1"/>
</dbReference>